<dbReference type="PROSITE" id="PS50977">
    <property type="entry name" value="HTH_TETR_2"/>
    <property type="match status" value="1"/>
</dbReference>
<evidence type="ECO:0000256" key="3">
    <source>
        <dbReference type="SAM" id="MobiDB-lite"/>
    </source>
</evidence>
<dbReference type="GO" id="GO:0003700">
    <property type="term" value="F:DNA-binding transcription factor activity"/>
    <property type="evidence" value="ECO:0007669"/>
    <property type="project" value="TreeGrafter"/>
</dbReference>
<dbReference type="GO" id="GO:0000976">
    <property type="term" value="F:transcription cis-regulatory region binding"/>
    <property type="evidence" value="ECO:0007669"/>
    <property type="project" value="TreeGrafter"/>
</dbReference>
<dbReference type="SUPFAM" id="SSF46689">
    <property type="entry name" value="Homeodomain-like"/>
    <property type="match status" value="1"/>
</dbReference>
<proteinExistence type="predicted"/>
<dbReference type="InterPro" id="IPR050109">
    <property type="entry name" value="HTH-type_TetR-like_transc_reg"/>
</dbReference>
<dbReference type="Pfam" id="PF00440">
    <property type="entry name" value="TetR_N"/>
    <property type="match status" value="1"/>
</dbReference>
<comment type="caution">
    <text evidence="5">The sequence shown here is derived from an EMBL/GenBank/DDBJ whole genome shotgun (WGS) entry which is preliminary data.</text>
</comment>
<dbReference type="Proteomes" id="UP000460561">
    <property type="component" value="Unassembled WGS sequence"/>
</dbReference>
<dbReference type="PRINTS" id="PR00455">
    <property type="entry name" value="HTHTETR"/>
</dbReference>
<keyword evidence="1 2" id="KW-0238">DNA-binding</keyword>
<organism evidence="5 6">
    <name type="scientific">Altericroceibacterium indicum</name>
    <dbReference type="NCBI Taxonomy" id="374177"/>
    <lineage>
        <taxon>Bacteria</taxon>
        <taxon>Pseudomonadati</taxon>
        <taxon>Pseudomonadota</taxon>
        <taxon>Alphaproteobacteria</taxon>
        <taxon>Sphingomonadales</taxon>
        <taxon>Erythrobacteraceae</taxon>
        <taxon>Altericroceibacterium</taxon>
    </lineage>
</organism>
<dbReference type="InterPro" id="IPR001647">
    <property type="entry name" value="HTH_TetR"/>
</dbReference>
<dbReference type="PANTHER" id="PTHR30055">
    <property type="entry name" value="HTH-TYPE TRANSCRIPTIONAL REGULATOR RUTR"/>
    <property type="match status" value="1"/>
</dbReference>
<evidence type="ECO:0000256" key="1">
    <source>
        <dbReference type="ARBA" id="ARBA00023125"/>
    </source>
</evidence>
<gene>
    <name evidence="5" type="ORF">GRI39_03325</name>
</gene>
<evidence type="ECO:0000313" key="6">
    <source>
        <dbReference type="Proteomes" id="UP000460561"/>
    </source>
</evidence>
<name>A0A845A6T4_9SPHN</name>
<evidence type="ECO:0000313" key="5">
    <source>
        <dbReference type="EMBL" id="MXP25079.1"/>
    </source>
</evidence>
<evidence type="ECO:0000256" key="2">
    <source>
        <dbReference type="PROSITE-ProRule" id="PRU00335"/>
    </source>
</evidence>
<dbReference type="RefSeq" id="WP_160738242.1">
    <property type="nucleotide sequence ID" value="NZ_WTYQ01000001.1"/>
</dbReference>
<feature type="DNA-binding region" description="H-T-H motif" evidence="2">
    <location>
        <begin position="49"/>
        <end position="68"/>
    </location>
</feature>
<dbReference type="Gene3D" id="1.10.357.10">
    <property type="entry name" value="Tetracycline Repressor, domain 2"/>
    <property type="match status" value="1"/>
</dbReference>
<dbReference type="InterPro" id="IPR009057">
    <property type="entry name" value="Homeodomain-like_sf"/>
</dbReference>
<feature type="region of interest" description="Disordered" evidence="3">
    <location>
        <begin position="1"/>
        <end position="21"/>
    </location>
</feature>
<dbReference type="OrthoDB" id="9816431at2"/>
<dbReference type="PANTHER" id="PTHR30055:SF146">
    <property type="entry name" value="HTH-TYPE TRANSCRIPTIONAL DUAL REGULATOR CECR"/>
    <property type="match status" value="1"/>
</dbReference>
<accession>A0A845A6T4</accession>
<dbReference type="AlphaFoldDB" id="A0A845A6T4"/>
<keyword evidence="6" id="KW-1185">Reference proteome</keyword>
<dbReference type="EMBL" id="WTYQ01000001">
    <property type="protein sequence ID" value="MXP25079.1"/>
    <property type="molecule type" value="Genomic_DNA"/>
</dbReference>
<sequence length="222" mass="24682">MDRLSGNARIPPRSPKGGRPTQEVAARLNTHILDAALEQFITHGAEQTSMNAIAAAASVSKRTLYARFESKIGLLMAAIEHGLEHQLDDFKTHIPNGSNREQLLSLAGEMLDMSLEPRVIGLQSLIKWLEAQDKGYEKRIAPGDLVKVGRGPFINLLKAMPEFDGVKDEELDFLASFLLDALVSSPHRRILERHDLDNTAQSKAEYQSKTLDLIVRDFHCFG</sequence>
<protein>
    <submittedName>
        <fullName evidence="5">TetR family transcriptional regulator</fullName>
    </submittedName>
</protein>
<feature type="domain" description="HTH tetR-type" evidence="4">
    <location>
        <begin position="26"/>
        <end position="86"/>
    </location>
</feature>
<reference evidence="5 6" key="1">
    <citation type="submission" date="2019-12" db="EMBL/GenBank/DDBJ databases">
        <title>Genomic-based taxomic classification of the family Erythrobacteraceae.</title>
        <authorList>
            <person name="Xu L."/>
        </authorList>
    </citation>
    <scope>NUCLEOTIDE SEQUENCE [LARGE SCALE GENOMIC DNA]</scope>
    <source>
        <strain evidence="5 6">DSM 18604</strain>
    </source>
</reference>
<evidence type="ECO:0000259" key="4">
    <source>
        <dbReference type="PROSITE" id="PS50977"/>
    </source>
</evidence>